<keyword evidence="2" id="KW-0812">Transmembrane</keyword>
<dbReference type="GO" id="GO:0016020">
    <property type="term" value="C:membrane"/>
    <property type="evidence" value="ECO:0007669"/>
    <property type="project" value="UniProtKB-SubCell"/>
</dbReference>
<evidence type="ECO:0000313" key="7">
    <source>
        <dbReference type="Proteomes" id="UP000245657"/>
    </source>
</evidence>
<feature type="domain" description="Receptor ligand binding region" evidence="5">
    <location>
        <begin position="60"/>
        <end position="391"/>
    </location>
</feature>
<dbReference type="EMBL" id="QGMY01000014">
    <property type="protein sequence ID" value="PWR70365.1"/>
    <property type="molecule type" value="Genomic_DNA"/>
</dbReference>
<dbReference type="OrthoDB" id="21336at2157"/>
<keyword evidence="7" id="KW-1185">Reference proteome</keyword>
<comment type="subcellular location">
    <subcellularLocation>
        <location evidence="1">Membrane</location>
    </subcellularLocation>
</comment>
<dbReference type="InterPro" id="IPR001828">
    <property type="entry name" value="ANF_lig-bd_rcpt"/>
</dbReference>
<dbReference type="InterPro" id="IPR028082">
    <property type="entry name" value="Peripla_BP_I"/>
</dbReference>
<comment type="caution">
    <text evidence="6">The sequence shown here is derived from an EMBL/GenBank/DDBJ whole genome shotgun (WGS) entry which is preliminary data.</text>
</comment>
<evidence type="ECO:0000256" key="4">
    <source>
        <dbReference type="ARBA" id="ARBA00023136"/>
    </source>
</evidence>
<protein>
    <recommendedName>
        <fullName evidence="5">Receptor ligand binding region domain-containing protein</fullName>
    </recommendedName>
</protein>
<dbReference type="Proteomes" id="UP000245657">
    <property type="component" value="Unassembled WGS sequence"/>
</dbReference>
<proteinExistence type="predicted"/>
<dbReference type="InterPro" id="IPR051010">
    <property type="entry name" value="BCAA_transport"/>
</dbReference>
<evidence type="ECO:0000313" key="6">
    <source>
        <dbReference type="EMBL" id="PWR70365.1"/>
    </source>
</evidence>
<evidence type="ECO:0000256" key="2">
    <source>
        <dbReference type="ARBA" id="ARBA00022692"/>
    </source>
</evidence>
<dbReference type="GeneID" id="97547580"/>
<organism evidence="6 7">
    <name type="scientific">Methanospirillum lacunae</name>
    <dbReference type="NCBI Taxonomy" id="668570"/>
    <lineage>
        <taxon>Archaea</taxon>
        <taxon>Methanobacteriati</taxon>
        <taxon>Methanobacteriota</taxon>
        <taxon>Stenosarchaea group</taxon>
        <taxon>Methanomicrobia</taxon>
        <taxon>Methanomicrobiales</taxon>
        <taxon>Methanospirillaceae</taxon>
        <taxon>Methanospirillum</taxon>
    </lineage>
</organism>
<dbReference type="SUPFAM" id="SSF53822">
    <property type="entry name" value="Periplasmic binding protein-like I"/>
    <property type="match status" value="1"/>
</dbReference>
<gene>
    <name evidence="6" type="ORF">DK846_14895</name>
</gene>
<reference evidence="6 7" key="1">
    <citation type="submission" date="2018-05" db="EMBL/GenBank/DDBJ databases">
        <title>Draft genome of Methanospirillum lacunae Ki8-1.</title>
        <authorList>
            <person name="Dueholm M.S."/>
            <person name="Nielsen P.H."/>
            <person name="Bakmann L.F."/>
            <person name="Otzen D.E."/>
        </authorList>
    </citation>
    <scope>NUCLEOTIDE SEQUENCE [LARGE SCALE GENOMIC DNA]</scope>
    <source>
        <strain evidence="6 7">Ki8-1</strain>
    </source>
</reference>
<dbReference type="Gene3D" id="3.40.50.2300">
    <property type="match status" value="2"/>
</dbReference>
<evidence type="ECO:0000259" key="5">
    <source>
        <dbReference type="Pfam" id="PF01094"/>
    </source>
</evidence>
<dbReference type="PANTHER" id="PTHR30483">
    <property type="entry name" value="LEUCINE-SPECIFIC-BINDING PROTEIN"/>
    <property type="match status" value="1"/>
</dbReference>
<evidence type="ECO:0000256" key="1">
    <source>
        <dbReference type="ARBA" id="ARBA00004370"/>
    </source>
</evidence>
<dbReference type="RefSeq" id="WP_109969794.1">
    <property type="nucleotide sequence ID" value="NZ_CP176093.1"/>
</dbReference>
<dbReference type="PANTHER" id="PTHR30483:SF40">
    <property type="entry name" value="HISTIDINE KINASE"/>
    <property type="match status" value="1"/>
</dbReference>
<keyword evidence="3" id="KW-1133">Transmembrane helix</keyword>
<name>A0A2V2MVV0_9EURY</name>
<dbReference type="Pfam" id="PF01094">
    <property type="entry name" value="ANF_receptor"/>
    <property type="match status" value="1"/>
</dbReference>
<accession>A0A2V2MVV0</accession>
<keyword evidence="4" id="KW-0472">Membrane</keyword>
<sequence>MLSFSKEHTFRVITGVVLLIGMCVCSICVAESGCSDNSTITLNGVFPANGSLTSGGESSQAAFNLAISDINTFLSKGGSKIHVNGVATNVGSDPSSALEAIKKLHESGVTMVISYISSAQVEAIKEYADSNGVLILSAGSSAPELSIPDDNILRFNPDDSVQALSTIELFKQNGITAIIPYARDDIWGQGLVKAVKGNLSEGMTMEEGIWYDPTTTSYADSLKNLDKLVGESLKTTDGKNVAVYVVSFSELEQIMKEASENKYPYLDKVRWIGCDGNALTPALTGSGKVPEYAYTCNFTALSISPRVNFKNNPIYQSLKKTLGKEPDGYAYGCYDATKIAFMALNLDGNTDAKILRDEILDLSESYVGVAGLSAKNSAGDSREGHYALWGMVKNNGEYSQKVLAEVAFWYNFGANPVVVFYPEK</sequence>
<dbReference type="AlphaFoldDB" id="A0A2V2MVV0"/>
<evidence type="ECO:0000256" key="3">
    <source>
        <dbReference type="ARBA" id="ARBA00022989"/>
    </source>
</evidence>